<evidence type="ECO:0000256" key="1">
    <source>
        <dbReference type="HAMAP-Rule" id="MF_02215"/>
    </source>
</evidence>
<reference evidence="4 5" key="1">
    <citation type="submission" date="2017-06" db="EMBL/GenBank/DDBJ databases">
        <authorList>
            <person name="Kim H.J."/>
            <person name="Triplett B.A."/>
        </authorList>
    </citation>
    <scope>NUCLEOTIDE SEQUENCE [LARGE SCALE GENOMIC DNA]</scope>
    <source>
        <strain evidence="4 5">MWH-VicM1</strain>
    </source>
</reference>
<evidence type="ECO:0000313" key="5">
    <source>
        <dbReference type="Proteomes" id="UP000197215"/>
    </source>
</evidence>
<keyword evidence="2" id="KW-0175">Coiled coil</keyword>
<comment type="subcellular location">
    <subcellularLocation>
        <location evidence="1">Cytoplasm</location>
    </subcellularLocation>
</comment>
<accession>A0A212TF46</accession>
<keyword evidence="1" id="KW-0831">Ubiquinone biosynthesis</keyword>
<dbReference type="InterPro" id="IPR003033">
    <property type="entry name" value="SCP2_sterol-bd_dom"/>
</dbReference>
<evidence type="ECO:0000259" key="3">
    <source>
        <dbReference type="Pfam" id="PF02036"/>
    </source>
</evidence>
<dbReference type="Pfam" id="PF02036">
    <property type="entry name" value="SCP2"/>
    <property type="match status" value="1"/>
</dbReference>
<evidence type="ECO:0000256" key="2">
    <source>
        <dbReference type="SAM" id="Coils"/>
    </source>
</evidence>
<dbReference type="GO" id="GO:0005737">
    <property type="term" value="C:cytoplasm"/>
    <property type="evidence" value="ECO:0007669"/>
    <property type="project" value="UniProtKB-SubCell"/>
</dbReference>
<keyword evidence="1" id="KW-0963">Cytoplasm</keyword>
<comment type="pathway">
    <text evidence="1">Cofactor biosynthesis; ubiquinone biosynthesis.</text>
</comment>
<dbReference type="InterPro" id="IPR038989">
    <property type="entry name" value="UbiJ"/>
</dbReference>
<name>A0A212TF46_9BURK</name>
<dbReference type="UniPathway" id="UPA00232"/>
<dbReference type="PANTHER" id="PTHR38693:SF1">
    <property type="entry name" value="UBIQUINONE BIOSYNTHESIS ACCESSORY FACTOR UBIJ"/>
    <property type="match status" value="1"/>
</dbReference>
<comment type="function">
    <text evidence="1">Required for ubiquinone (coenzyme Q) biosynthesis. Binds hydrophobic ubiquinone biosynthetic intermediates via its SCP2 domain and is essential for the stability of the Ubi complex. May constitute a docking platform where Ubi enzymes assemble and access their SCP2-bound polyprenyl substrates.</text>
</comment>
<dbReference type="HAMAP" id="MF_02215">
    <property type="entry name" value="UbiJ"/>
    <property type="match status" value="1"/>
</dbReference>
<evidence type="ECO:0000313" key="4">
    <source>
        <dbReference type="EMBL" id="SNC64446.1"/>
    </source>
</evidence>
<keyword evidence="4" id="KW-0830">Ubiquinone</keyword>
<dbReference type="EMBL" id="FYEX01000001">
    <property type="protein sequence ID" value="SNC64446.1"/>
    <property type="molecule type" value="Genomic_DNA"/>
</dbReference>
<protein>
    <recommendedName>
        <fullName evidence="1">Ubiquinone biosynthesis accessory factor UbiJ</fullName>
    </recommendedName>
</protein>
<proteinExistence type="inferred from homology"/>
<feature type="coiled-coil region" evidence="2">
    <location>
        <begin position="163"/>
        <end position="190"/>
    </location>
</feature>
<sequence>MNAIVKTLNYLLAQDSWASDLLRKHIGKKVKFILPITQVSLLINDQAEFSLAKEDGEDPNVTLTISADVLNAYIAGGKDAAAQHVKVSGDVDLAQAMSKLASQLRWEFEEDLSKLVGDALAHRIVQSAKKGRSFGESAIKDFGASVLEYLVHEKPTLVKADELVRYKEDLRRLRDDVDRIEKRIERLLEKSS</sequence>
<dbReference type="OrthoDB" id="8525483at2"/>
<organism evidence="4 5">
    <name type="scientific">Polynucleobacter victoriensis</name>
    <dbReference type="NCBI Taxonomy" id="2049319"/>
    <lineage>
        <taxon>Bacteria</taxon>
        <taxon>Pseudomonadati</taxon>
        <taxon>Pseudomonadota</taxon>
        <taxon>Betaproteobacteria</taxon>
        <taxon>Burkholderiales</taxon>
        <taxon>Burkholderiaceae</taxon>
        <taxon>Polynucleobacter</taxon>
    </lineage>
</organism>
<dbReference type="PANTHER" id="PTHR38693">
    <property type="entry name" value="UBIQUINONE BIOSYNTHESIS PROTEIN UBIJ"/>
    <property type="match status" value="1"/>
</dbReference>
<comment type="similarity">
    <text evidence="1">Belongs to the UbiJ family.</text>
</comment>
<gene>
    <name evidence="1" type="primary">ubiJ</name>
    <name evidence="4" type="ORF">SAMN06295916_1093</name>
</gene>
<keyword evidence="5" id="KW-1185">Reference proteome</keyword>
<feature type="domain" description="SCP2" evidence="3">
    <location>
        <begin position="8"/>
        <end position="101"/>
    </location>
</feature>
<dbReference type="Proteomes" id="UP000197215">
    <property type="component" value="Unassembled WGS sequence"/>
</dbReference>
<dbReference type="GO" id="GO:0006744">
    <property type="term" value="P:ubiquinone biosynthetic process"/>
    <property type="evidence" value="ECO:0007669"/>
    <property type="project" value="UniProtKB-UniRule"/>
</dbReference>
<dbReference type="AlphaFoldDB" id="A0A212TF46"/>